<proteinExistence type="predicted"/>
<evidence type="ECO:0000256" key="4">
    <source>
        <dbReference type="ARBA" id="ARBA00023136"/>
    </source>
</evidence>
<dbReference type="Proteomes" id="UP000615446">
    <property type="component" value="Unassembled WGS sequence"/>
</dbReference>
<dbReference type="PANTHER" id="PTHR10924">
    <property type="entry name" value="MAJOR FACILITATOR SUPERFAMILY PROTEIN-RELATED"/>
    <property type="match status" value="1"/>
</dbReference>
<dbReference type="GO" id="GO:0016020">
    <property type="term" value="C:membrane"/>
    <property type="evidence" value="ECO:0007669"/>
    <property type="project" value="UniProtKB-SubCell"/>
</dbReference>
<keyword evidence="4 5" id="KW-0472">Membrane</keyword>
<dbReference type="Proteomes" id="UP000247702">
    <property type="component" value="Unassembled WGS sequence"/>
</dbReference>
<dbReference type="AlphaFoldDB" id="A0A2Z6RV87"/>
<feature type="domain" description="Major facilitator superfamily (MFS) profile" evidence="6">
    <location>
        <begin position="68"/>
        <end position="473"/>
    </location>
</feature>
<feature type="transmembrane region" description="Helical" evidence="5">
    <location>
        <begin position="104"/>
        <end position="127"/>
    </location>
</feature>
<protein>
    <submittedName>
        <fullName evidence="8">Feline leukemia virus subgroup C receptor-related protein 1-like</fullName>
    </submittedName>
</protein>
<dbReference type="GO" id="GO:0020037">
    <property type="term" value="F:heme binding"/>
    <property type="evidence" value="ECO:0007669"/>
    <property type="project" value="TreeGrafter"/>
</dbReference>
<dbReference type="GO" id="GO:0097037">
    <property type="term" value="P:heme export"/>
    <property type="evidence" value="ECO:0007669"/>
    <property type="project" value="TreeGrafter"/>
</dbReference>
<evidence type="ECO:0000256" key="2">
    <source>
        <dbReference type="ARBA" id="ARBA00022692"/>
    </source>
</evidence>
<feature type="transmembrane region" description="Helical" evidence="5">
    <location>
        <begin position="418"/>
        <end position="435"/>
    </location>
</feature>
<evidence type="ECO:0000256" key="5">
    <source>
        <dbReference type="SAM" id="Phobius"/>
    </source>
</evidence>
<feature type="transmembrane region" description="Helical" evidence="5">
    <location>
        <begin position="70"/>
        <end position="98"/>
    </location>
</feature>
<dbReference type="GO" id="GO:0015232">
    <property type="term" value="F:heme transmembrane transporter activity"/>
    <property type="evidence" value="ECO:0007669"/>
    <property type="project" value="TreeGrafter"/>
</dbReference>
<feature type="transmembrane region" description="Helical" evidence="5">
    <location>
        <begin position="162"/>
        <end position="183"/>
    </location>
</feature>
<organism evidence="7 9">
    <name type="scientific">Rhizophagus clarus</name>
    <dbReference type="NCBI Taxonomy" id="94130"/>
    <lineage>
        <taxon>Eukaryota</taxon>
        <taxon>Fungi</taxon>
        <taxon>Fungi incertae sedis</taxon>
        <taxon>Mucoromycota</taxon>
        <taxon>Glomeromycotina</taxon>
        <taxon>Glomeromycetes</taxon>
        <taxon>Glomerales</taxon>
        <taxon>Glomeraceae</taxon>
        <taxon>Rhizophagus</taxon>
    </lineage>
</organism>
<dbReference type="Pfam" id="PF07690">
    <property type="entry name" value="MFS_1"/>
    <property type="match status" value="1"/>
</dbReference>
<feature type="transmembrane region" description="Helical" evidence="5">
    <location>
        <begin position="355"/>
        <end position="371"/>
    </location>
</feature>
<evidence type="ECO:0000256" key="1">
    <source>
        <dbReference type="ARBA" id="ARBA00004141"/>
    </source>
</evidence>
<dbReference type="OrthoDB" id="422206at2759"/>
<feature type="transmembrane region" description="Helical" evidence="5">
    <location>
        <begin position="283"/>
        <end position="309"/>
    </location>
</feature>
<feature type="transmembrane region" description="Helical" evidence="5">
    <location>
        <begin position="139"/>
        <end position="156"/>
    </location>
</feature>
<gene>
    <name evidence="8" type="ORF">RCL2_000120800</name>
    <name evidence="7" type="ORF">RclHR1_00450040</name>
</gene>
<feature type="transmembrane region" description="Helical" evidence="5">
    <location>
        <begin position="447"/>
        <end position="468"/>
    </location>
</feature>
<dbReference type="InterPro" id="IPR011701">
    <property type="entry name" value="MFS"/>
</dbReference>
<dbReference type="Gene3D" id="1.20.1250.20">
    <property type="entry name" value="MFS general substrate transporter like domains"/>
    <property type="match status" value="2"/>
</dbReference>
<dbReference type="EMBL" id="BEXD01003815">
    <property type="protein sequence ID" value="GBC02205.1"/>
    <property type="molecule type" value="Genomic_DNA"/>
</dbReference>
<keyword evidence="3 5" id="KW-1133">Transmembrane helix</keyword>
<feature type="transmembrane region" description="Helical" evidence="5">
    <location>
        <begin position="321"/>
        <end position="343"/>
    </location>
</feature>
<dbReference type="PROSITE" id="PS50850">
    <property type="entry name" value="MFS"/>
    <property type="match status" value="1"/>
</dbReference>
<reference evidence="7 9" key="1">
    <citation type="submission" date="2017-11" db="EMBL/GenBank/DDBJ databases">
        <title>The genome of Rhizophagus clarus HR1 reveals common genetic basis of auxotrophy among arbuscular mycorrhizal fungi.</title>
        <authorList>
            <person name="Kobayashi Y."/>
        </authorList>
    </citation>
    <scope>NUCLEOTIDE SEQUENCE [LARGE SCALE GENOMIC DNA]</scope>
    <source>
        <strain evidence="7 9">HR1</strain>
    </source>
</reference>
<name>A0A2Z6RV87_9GLOM</name>
<keyword evidence="9" id="KW-1185">Reference proteome</keyword>
<evidence type="ECO:0000256" key="3">
    <source>
        <dbReference type="ARBA" id="ARBA00022989"/>
    </source>
</evidence>
<comment type="caution">
    <text evidence="7">The sequence shown here is derived from an EMBL/GenBank/DDBJ whole genome shotgun (WGS) entry which is preliminary data.</text>
</comment>
<evidence type="ECO:0000313" key="8">
    <source>
        <dbReference type="EMBL" id="GES73689.1"/>
    </source>
</evidence>
<feature type="transmembrane region" description="Helical" evidence="5">
    <location>
        <begin position="203"/>
        <end position="223"/>
    </location>
</feature>
<reference evidence="8" key="2">
    <citation type="submission" date="2019-10" db="EMBL/GenBank/DDBJ databases">
        <title>Conservation and host-specific expression of non-tandemly repeated heterogenous ribosome RNA gene in arbuscular mycorrhizal fungi.</title>
        <authorList>
            <person name="Maeda T."/>
            <person name="Kobayashi Y."/>
            <person name="Nakagawa T."/>
            <person name="Ezawa T."/>
            <person name="Yamaguchi K."/>
            <person name="Bino T."/>
            <person name="Nishimoto Y."/>
            <person name="Shigenobu S."/>
            <person name="Kawaguchi M."/>
        </authorList>
    </citation>
    <scope>NUCLEOTIDE SEQUENCE</scope>
    <source>
        <strain evidence="8">HR1</strain>
    </source>
</reference>
<feature type="transmembrane region" description="Helical" evidence="5">
    <location>
        <begin position="235"/>
        <end position="254"/>
    </location>
</feature>
<evidence type="ECO:0000259" key="6">
    <source>
        <dbReference type="PROSITE" id="PS50850"/>
    </source>
</evidence>
<dbReference type="InterPro" id="IPR020846">
    <property type="entry name" value="MFS_dom"/>
</dbReference>
<evidence type="ECO:0000313" key="9">
    <source>
        <dbReference type="Proteomes" id="UP000247702"/>
    </source>
</evidence>
<dbReference type="PANTHER" id="PTHR10924:SF4">
    <property type="entry name" value="GH15861P"/>
    <property type="match status" value="1"/>
</dbReference>
<accession>A0A2Z6RV87</accession>
<comment type="subcellular location">
    <subcellularLocation>
        <location evidence="1">Membrane</location>
        <topology evidence="1">Multi-pass membrane protein</topology>
    </subcellularLocation>
</comment>
<dbReference type="InterPro" id="IPR036259">
    <property type="entry name" value="MFS_trans_sf"/>
</dbReference>
<dbReference type="EMBL" id="BLAL01000009">
    <property type="protein sequence ID" value="GES73689.1"/>
    <property type="molecule type" value="Genomic_DNA"/>
</dbReference>
<sequence length="489" mass="54213">MATSSSIVANVTEVINSTSRLYDYERVGENPGDHTIVVEKMSSKSLLITPSNTQESRTVSIDNITSKRKWIVLASFSILSFSNAVLWITFGPCLYIFMDHYNRTPFYINALATVYLVAYPILLIPVLKIFDKWGLRQGVLIGAFLNAFGTFLRFLGSFGPSGFWVLFLGQTIAAISGVFILGVPPKLANTWFKFGEQNFATGIGVTANNAGIAVGFLLSPWFIKKETAANDIPTFLLIQFGVCSIIYLICVATFTSETKLSRSHVKKTLTTFSTINAFCSDKAFMLLATSYGLTVGASFALSTLLAQILVPVFKMQDESQVGYLGFLNVVAGMVGSVLIGVYLDRTFAYKRSCRILYITAFLSLGAFTLSLKIKNIFFVTVSCIFYGIATFAITPALFQYAPIITSSRLIEDEITSTGILNSMVQIWAIIIIAMMDMTENNNQEFTMELPCLLLFAIAFIGIILIWLVKEDHNAKEVKERETQHLMNRE</sequence>
<dbReference type="SUPFAM" id="SSF103473">
    <property type="entry name" value="MFS general substrate transporter"/>
    <property type="match status" value="1"/>
</dbReference>
<keyword evidence="8" id="KW-0675">Receptor</keyword>
<dbReference type="InterPro" id="IPR049680">
    <property type="entry name" value="FLVCR1-2_SLC49-like"/>
</dbReference>
<evidence type="ECO:0000313" key="7">
    <source>
        <dbReference type="EMBL" id="GBC02205.1"/>
    </source>
</evidence>
<keyword evidence="2 5" id="KW-0812">Transmembrane</keyword>
<feature type="transmembrane region" description="Helical" evidence="5">
    <location>
        <begin position="377"/>
        <end position="398"/>
    </location>
</feature>